<gene>
    <name evidence="2" type="ORF">OIU85_024346</name>
</gene>
<feature type="transmembrane region" description="Helical" evidence="1">
    <location>
        <begin position="20"/>
        <end position="43"/>
    </location>
</feature>
<keyword evidence="1" id="KW-1133">Transmembrane helix</keyword>
<sequence>MLSSTLCYVANCDILHYLTLAYVMHTSFIFIYMGYGAYFAFLLRLTLIKLFHGNRHLAMSFLKRCAQNWTGWGNLPSRLSCLAQNLLIWFLDCSNGALPQSAEVLDISLKVESFSYGFLVGNLGLFSRQDMSGVDTLIRVLCRQDSKILSVIEDVNFQIAACLNQRRVRVCM</sequence>
<name>A0A9Q0U0K8_SALVM</name>
<reference evidence="2" key="2">
    <citation type="journal article" date="2023" name="Int. J. Mol. Sci.">
        <title>De Novo Assembly and Annotation of 11 Diverse Shrub Willow (Salix) Genomes Reveals Novel Gene Organization in Sex-Linked Regions.</title>
        <authorList>
            <person name="Hyden B."/>
            <person name="Feng K."/>
            <person name="Yates T.B."/>
            <person name="Jawdy S."/>
            <person name="Cereghino C."/>
            <person name="Smart L.B."/>
            <person name="Muchero W."/>
        </authorList>
    </citation>
    <scope>NUCLEOTIDE SEQUENCE [LARGE SCALE GENOMIC DNA]</scope>
    <source>
        <tissue evidence="2">Shoot tip</tissue>
    </source>
</reference>
<dbReference type="EMBL" id="JAPFFL010000006">
    <property type="protein sequence ID" value="KAJ6721249.1"/>
    <property type="molecule type" value="Genomic_DNA"/>
</dbReference>
<keyword evidence="1" id="KW-0812">Transmembrane</keyword>
<evidence type="ECO:0000313" key="2">
    <source>
        <dbReference type="EMBL" id="KAJ6721249.1"/>
    </source>
</evidence>
<evidence type="ECO:0000256" key="1">
    <source>
        <dbReference type="SAM" id="Phobius"/>
    </source>
</evidence>
<reference evidence="2" key="1">
    <citation type="submission" date="2022-11" db="EMBL/GenBank/DDBJ databases">
        <authorList>
            <person name="Hyden B.L."/>
            <person name="Feng K."/>
            <person name="Yates T."/>
            <person name="Jawdy S."/>
            <person name="Smart L.B."/>
            <person name="Muchero W."/>
        </authorList>
    </citation>
    <scope>NUCLEOTIDE SEQUENCE</scope>
    <source>
        <tissue evidence="2">Shoot tip</tissue>
    </source>
</reference>
<keyword evidence="3" id="KW-1185">Reference proteome</keyword>
<comment type="caution">
    <text evidence="2">The sequence shown here is derived from an EMBL/GenBank/DDBJ whole genome shotgun (WGS) entry which is preliminary data.</text>
</comment>
<evidence type="ECO:0000313" key="3">
    <source>
        <dbReference type="Proteomes" id="UP001151529"/>
    </source>
</evidence>
<dbReference type="Proteomes" id="UP001151529">
    <property type="component" value="Chromosome 10"/>
</dbReference>
<proteinExistence type="predicted"/>
<accession>A0A9Q0U0K8</accession>
<keyword evidence="1" id="KW-0472">Membrane</keyword>
<organism evidence="2 3">
    <name type="scientific">Salix viminalis</name>
    <name type="common">Common osier</name>
    <name type="synonym">Basket willow</name>
    <dbReference type="NCBI Taxonomy" id="40686"/>
    <lineage>
        <taxon>Eukaryota</taxon>
        <taxon>Viridiplantae</taxon>
        <taxon>Streptophyta</taxon>
        <taxon>Embryophyta</taxon>
        <taxon>Tracheophyta</taxon>
        <taxon>Spermatophyta</taxon>
        <taxon>Magnoliopsida</taxon>
        <taxon>eudicotyledons</taxon>
        <taxon>Gunneridae</taxon>
        <taxon>Pentapetalae</taxon>
        <taxon>rosids</taxon>
        <taxon>fabids</taxon>
        <taxon>Malpighiales</taxon>
        <taxon>Salicaceae</taxon>
        <taxon>Saliceae</taxon>
        <taxon>Salix</taxon>
    </lineage>
</organism>
<dbReference type="AlphaFoldDB" id="A0A9Q0U0K8"/>
<protein>
    <submittedName>
        <fullName evidence="2">Uncharacterized protein</fullName>
    </submittedName>
</protein>